<organism evidence="3 4">
    <name type="scientific">Candidatus Criblamydia sequanensis CRIB-18</name>
    <dbReference type="NCBI Taxonomy" id="1437425"/>
    <lineage>
        <taxon>Bacteria</taxon>
        <taxon>Pseudomonadati</taxon>
        <taxon>Chlamydiota</taxon>
        <taxon>Chlamydiia</taxon>
        <taxon>Parachlamydiales</taxon>
        <taxon>Candidatus Criblamydiaceae</taxon>
        <taxon>Candidatus Criblamydia</taxon>
    </lineage>
</organism>
<sequence>MMQSSSLKPSTTLFPFDPVFPQNELGAFLEACGKNELETVRKLVKSNPEVLHSFTYRGVNGFFLAFVSGYFRIINLLFELGFDQNKRGPNEYSTFALCFLSLFAPQIQAKKDSFAFRFSLIELLLSKGADTNFELDGKNFLDSLIDLYEKDLISIETLKQIIDGNRLNVNASSTIKLPLAQAFFFNDPKKRNELATLLIQRNAEAIHLEWKKASELFFNFNKETLETHLEFLSHRLVDIYDSHRLIKNYKRERTLSKDVTTFIKRFLVRSTFPLEIVRKILDEKLSEITLETLSKYDAVYSFQKEIMEKELKNLSSRKRIKPLKTKQALVKKTRLIFQESFTYPIRFERIRTVVEIDPTVLNDINVTPFLNATLAGRPEIIKFLMDKGTFKKNQFYSLLKDCFIQLSANICKYQLRINSILACIDLYIRDVSINVYNKQGLSFINFLIFLSKSNPVVFDYLQNWSDLNWDLLNENNSHKNAFCYALETLNEESFEIYFRCFPKILFPIPKLNIFRNEDLKEKAACCLKEIFNRVNKVLACQTFKESYLLLKEANSYFKEIQDLKDKAKLATREEASLLDRLISSNLLGVKEKKTLKETEALSLLFENLDYFNIFKKLLETFEVSISEFNESNLSINLSASANKELPSLEINELLKKYYQRASSYQNQKNKAPKSQTEPFYFGSYEPPTPKVKVAKGFKPTTKELKTEEIARKLQNKNLEKQRASLIESAKPKEKPGPLSPIVSKNSKRKEERRLNRVSKKEITISASLSSDIQEKFPIHDFPLDQLTPLPKKTKESHPPLSIRSKQKSAVEKVHFTPQQINRLQIAINACDRISKILEEIKYDKFFLLAKSLRSEIYIKSLSYQILRFCEALAPTSLEQKDEKDVVFFKEIHHFFLDKDEIRAVRRACRTSFSLLDPSLLFDLSKTLVDVGLSSTLKEFTNKGEAPENFTKPSLHLILKMQIPNFKMKLKEMAPLEAKILLLEGTYNEIEFIERCIKAANDKETFNSYLDAIKKALSDLSIFASLLSKEKPPLKLLKLKSLKWLIFLGNKIAHHLKKGTEIGKPIDEVNISKIWNFFDPKNNHVLKLKEAIDQEKN</sequence>
<protein>
    <recommendedName>
        <fullName evidence="5">Ankyrin repeat-containing protein</fullName>
    </recommendedName>
</protein>
<dbReference type="InterPro" id="IPR036770">
    <property type="entry name" value="Ankyrin_rpt-contain_sf"/>
</dbReference>
<evidence type="ECO:0000256" key="2">
    <source>
        <dbReference type="SAM" id="MobiDB-lite"/>
    </source>
</evidence>
<dbReference type="SUPFAM" id="SSF48403">
    <property type="entry name" value="Ankyrin repeat"/>
    <property type="match status" value="1"/>
</dbReference>
<evidence type="ECO:0000313" key="3">
    <source>
        <dbReference type="EMBL" id="CDR33313.1"/>
    </source>
</evidence>
<name>A0A090D139_9BACT</name>
<keyword evidence="4" id="KW-1185">Reference proteome</keyword>
<gene>
    <name evidence="3" type="ORF">CSEC_0476</name>
</gene>
<evidence type="ECO:0008006" key="5">
    <source>
        <dbReference type="Google" id="ProtNLM"/>
    </source>
</evidence>
<feature type="coiled-coil region" evidence="1">
    <location>
        <begin position="553"/>
        <end position="580"/>
    </location>
</feature>
<dbReference type="AlphaFoldDB" id="A0A090D139"/>
<feature type="region of interest" description="Disordered" evidence="2">
    <location>
        <begin position="726"/>
        <end position="754"/>
    </location>
</feature>
<evidence type="ECO:0000313" key="4">
    <source>
        <dbReference type="Proteomes" id="UP000031552"/>
    </source>
</evidence>
<proteinExistence type="predicted"/>
<dbReference type="Gene3D" id="1.25.40.20">
    <property type="entry name" value="Ankyrin repeat-containing domain"/>
    <property type="match status" value="1"/>
</dbReference>
<comment type="caution">
    <text evidence="3">The sequence shown here is derived from an EMBL/GenBank/DDBJ whole genome shotgun (WGS) entry which is preliminary data.</text>
</comment>
<dbReference type="EMBL" id="CCEJ010000003">
    <property type="protein sequence ID" value="CDR33313.1"/>
    <property type="molecule type" value="Genomic_DNA"/>
</dbReference>
<accession>A0A090D139</accession>
<dbReference type="Proteomes" id="UP000031552">
    <property type="component" value="Unassembled WGS sequence"/>
</dbReference>
<reference evidence="3" key="2">
    <citation type="submission" date="2014-09" db="EMBL/GenBank/DDBJ databases">
        <title>Criblamydia sequanensis harbors a mega-plasmid encoding arsenite resistance.</title>
        <authorList>
            <person name="Bertelli C."/>
            <person name="Goesmann A."/>
            <person name="Greub G."/>
        </authorList>
    </citation>
    <scope>NUCLEOTIDE SEQUENCE [LARGE SCALE GENOMIC DNA]</scope>
    <source>
        <strain evidence="3">CRIB-18</strain>
    </source>
</reference>
<evidence type="ECO:0000256" key="1">
    <source>
        <dbReference type="SAM" id="Coils"/>
    </source>
</evidence>
<keyword evidence="1" id="KW-0175">Coiled coil</keyword>
<reference evidence="3" key="1">
    <citation type="submission" date="2013-12" db="EMBL/GenBank/DDBJ databases">
        <authorList>
            <person name="Linke B."/>
        </authorList>
    </citation>
    <scope>NUCLEOTIDE SEQUENCE [LARGE SCALE GENOMIC DNA]</scope>
    <source>
        <strain evidence="3">CRIB-18</strain>
    </source>
</reference>
<dbReference type="RefSeq" id="WP_154017602.1">
    <property type="nucleotide sequence ID" value="NZ_CCEJ010000003.1"/>
</dbReference>